<sequence length="39" mass="4372">MSYSGHTHGTEEGARELQSASIALHLPRISLVFKDYKIK</sequence>
<dbReference type="PATRIC" id="fig|2702.100.peg.1352"/>
<dbReference type="AlphaFoldDB" id="A0A133NQ39"/>
<name>A0A133NQ39_GARVA</name>
<accession>A0A133NQ39</accession>
<dbReference type="Proteomes" id="UP000070687">
    <property type="component" value="Unassembled WGS sequence"/>
</dbReference>
<organism evidence="1 2">
    <name type="scientific">Gardnerella vaginalis</name>
    <dbReference type="NCBI Taxonomy" id="2702"/>
    <lineage>
        <taxon>Bacteria</taxon>
        <taxon>Bacillati</taxon>
        <taxon>Actinomycetota</taxon>
        <taxon>Actinomycetes</taxon>
        <taxon>Bifidobacteriales</taxon>
        <taxon>Bifidobacteriaceae</taxon>
        <taxon>Gardnerella</taxon>
    </lineage>
</organism>
<evidence type="ECO:0000313" key="2">
    <source>
        <dbReference type="Proteomes" id="UP000070687"/>
    </source>
</evidence>
<dbReference type="EMBL" id="LRQB01000093">
    <property type="protein sequence ID" value="KXA18422.1"/>
    <property type="molecule type" value="Genomic_DNA"/>
</dbReference>
<protein>
    <submittedName>
        <fullName evidence="1">Uncharacterized protein</fullName>
    </submittedName>
</protein>
<proteinExistence type="predicted"/>
<gene>
    <name evidence="1" type="ORF">HMPREF3208_01366</name>
</gene>
<comment type="caution">
    <text evidence="1">The sequence shown here is derived from an EMBL/GenBank/DDBJ whole genome shotgun (WGS) entry which is preliminary data.</text>
</comment>
<reference evidence="1 2" key="1">
    <citation type="submission" date="2016-01" db="EMBL/GenBank/DDBJ databases">
        <authorList>
            <person name="Oliw E.H."/>
        </authorList>
    </citation>
    <scope>NUCLEOTIDE SEQUENCE [LARGE SCALE GENOMIC DNA]</scope>
    <source>
        <strain evidence="1 2">PSS_7772B</strain>
    </source>
</reference>
<evidence type="ECO:0000313" key="1">
    <source>
        <dbReference type="EMBL" id="KXA18422.1"/>
    </source>
</evidence>